<sequence>MGVQDNNNSNNNGSLPFDPSRQNMMMDPNQPIIVHLPVEPMKEHLVDVQFLYNQIKMMESAKIARTQEKINKDRINAILIFCFGLIAFPLWAGGFAFLRSPSKEARSLGVAALSMFGIACLRN</sequence>
<feature type="region of interest" description="Disordered" evidence="1">
    <location>
        <begin position="1"/>
        <end position="21"/>
    </location>
</feature>
<evidence type="ECO:0000256" key="1">
    <source>
        <dbReference type="SAM" id="MobiDB-lite"/>
    </source>
</evidence>
<proteinExistence type="predicted"/>
<dbReference type="GeneID" id="14877451"/>
<dbReference type="OrthoDB" id="21338at2759"/>
<dbReference type="EMBL" id="GL883006">
    <property type="protein sequence ID" value="EGG25119.1"/>
    <property type="molecule type" value="Genomic_DNA"/>
</dbReference>
<reference evidence="4" key="1">
    <citation type="journal article" date="2011" name="Genome Res.">
        <title>Phylogeny-wide analysis of social amoeba genomes highlights ancient origins for complex intercellular communication.</title>
        <authorList>
            <person name="Heidel A.J."/>
            <person name="Lawal H.M."/>
            <person name="Felder M."/>
            <person name="Schilde C."/>
            <person name="Helps N.R."/>
            <person name="Tunggal B."/>
            <person name="Rivero F."/>
            <person name="John U."/>
            <person name="Schleicher M."/>
            <person name="Eichinger L."/>
            <person name="Platzer M."/>
            <person name="Noegel A.A."/>
            <person name="Schaap P."/>
            <person name="Gloeckner G."/>
        </authorList>
    </citation>
    <scope>NUCLEOTIDE SEQUENCE [LARGE SCALE GENOMIC DNA]</scope>
    <source>
        <strain evidence="4">SH3</strain>
    </source>
</reference>
<dbReference type="Proteomes" id="UP000007797">
    <property type="component" value="Unassembled WGS sequence"/>
</dbReference>
<feature type="compositionally biased region" description="Low complexity" evidence="1">
    <location>
        <begin position="1"/>
        <end position="12"/>
    </location>
</feature>
<evidence type="ECO:0008006" key="5">
    <source>
        <dbReference type="Google" id="ProtNLM"/>
    </source>
</evidence>
<keyword evidence="2" id="KW-0812">Transmembrane</keyword>
<name>F4PHD5_CACFS</name>
<keyword evidence="2" id="KW-0472">Membrane</keyword>
<evidence type="ECO:0000313" key="4">
    <source>
        <dbReference type="Proteomes" id="UP000007797"/>
    </source>
</evidence>
<organism evidence="3 4">
    <name type="scientific">Cavenderia fasciculata</name>
    <name type="common">Slime mold</name>
    <name type="synonym">Dictyostelium fasciculatum</name>
    <dbReference type="NCBI Taxonomy" id="261658"/>
    <lineage>
        <taxon>Eukaryota</taxon>
        <taxon>Amoebozoa</taxon>
        <taxon>Evosea</taxon>
        <taxon>Eumycetozoa</taxon>
        <taxon>Dictyostelia</taxon>
        <taxon>Acytosteliales</taxon>
        <taxon>Cavenderiaceae</taxon>
        <taxon>Cavenderia</taxon>
    </lineage>
</organism>
<evidence type="ECO:0000313" key="3">
    <source>
        <dbReference type="EMBL" id="EGG25119.1"/>
    </source>
</evidence>
<dbReference type="RefSeq" id="XP_004362970.1">
    <property type="nucleotide sequence ID" value="XM_004362913.1"/>
</dbReference>
<dbReference type="KEGG" id="dfa:DFA_03365"/>
<feature type="transmembrane region" description="Helical" evidence="2">
    <location>
        <begin position="75"/>
        <end position="98"/>
    </location>
</feature>
<accession>F4PHD5</accession>
<dbReference type="AlphaFoldDB" id="F4PHD5"/>
<keyword evidence="2" id="KW-1133">Transmembrane helix</keyword>
<evidence type="ECO:0000256" key="2">
    <source>
        <dbReference type="SAM" id="Phobius"/>
    </source>
</evidence>
<keyword evidence="4" id="KW-1185">Reference proteome</keyword>
<protein>
    <recommendedName>
        <fullName evidence="5">Transmembrane protein</fullName>
    </recommendedName>
</protein>
<gene>
    <name evidence="3" type="ORF">DFA_03365</name>
</gene>